<dbReference type="Proteomes" id="UP000297839">
    <property type="component" value="Unassembled WGS sequence"/>
</dbReference>
<dbReference type="InterPro" id="IPR050595">
    <property type="entry name" value="Bact_response_regulator"/>
</dbReference>
<name>A0A4Z0BHH4_9BURK</name>
<sequence>MPALRPLNILVADDNRDAADTLRVLLEMDGHSVCQVADGQEAVEAAGRVRPDLAILDIGMPRLNGYLAAEAIRDEVPQTVLVALSGYADPAAVARGKEAGFVRHFAKPLDLQQLQELLEEISAG</sequence>
<dbReference type="AlphaFoldDB" id="A0A4Z0BHH4"/>
<dbReference type="PANTHER" id="PTHR44591:SF3">
    <property type="entry name" value="RESPONSE REGULATORY DOMAIN-CONTAINING PROTEIN"/>
    <property type="match status" value="1"/>
</dbReference>
<dbReference type="EMBL" id="SMLK01000007">
    <property type="protein sequence ID" value="TFY97717.1"/>
    <property type="molecule type" value="Genomic_DNA"/>
</dbReference>
<dbReference type="InterPro" id="IPR001789">
    <property type="entry name" value="Sig_transdc_resp-reg_receiver"/>
</dbReference>
<dbReference type="OrthoDB" id="9179585at2"/>
<dbReference type="RefSeq" id="WP_135251270.1">
    <property type="nucleotide sequence ID" value="NZ_SMLK01000007.1"/>
</dbReference>
<dbReference type="Gene3D" id="3.40.50.2300">
    <property type="match status" value="1"/>
</dbReference>
<accession>A0A4Z0BHH4</accession>
<reference evidence="4 5" key="1">
    <citation type="submission" date="2019-03" db="EMBL/GenBank/DDBJ databases">
        <title>Ramlibacter sp. 18x22-1, whole genome shotgun sequence.</title>
        <authorList>
            <person name="Zhang X."/>
            <person name="Feng G."/>
            <person name="Zhu H."/>
        </authorList>
    </citation>
    <scope>NUCLEOTIDE SEQUENCE [LARGE SCALE GENOMIC DNA]</scope>
    <source>
        <strain evidence="4 5">18x22-1</strain>
    </source>
</reference>
<dbReference type="InterPro" id="IPR011006">
    <property type="entry name" value="CheY-like_superfamily"/>
</dbReference>
<dbReference type="SUPFAM" id="SSF52172">
    <property type="entry name" value="CheY-like"/>
    <property type="match status" value="1"/>
</dbReference>
<dbReference type="PANTHER" id="PTHR44591">
    <property type="entry name" value="STRESS RESPONSE REGULATOR PROTEIN 1"/>
    <property type="match status" value="1"/>
</dbReference>
<keyword evidence="5" id="KW-1185">Reference proteome</keyword>
<comment type="caution">
    <text evidence="4">The sequence shown here is derived from an EMBL/GenBank/DDBJ whole genome shotgun (WGS) entry which is preliminary data.</text>
</comment>
<keyword evidence="1 2" id="KW-0597">Phosphoprotein</keyword>
<evidence type="ECO:0000256" key="2">
    <source>
        <dbReference type="PROSITE-ProRule" id="PRU00169"/>
    </source>
</evidence>
<evidence type="ECO:0000313" key="4">
    <source>
        <dbReference type="EMBL" id="TFY97717.1"/>
    </source>
</evidence>
<dbReference type="PROSITE" id="PS50110">
    <property type="entry name" value="RESPONSE_REGULATORY"/>
    <property type="match status" value="1"/>
</dbReference>
<protein>
    <submittedName>
        <fullName evidence="4">Response regulator</fullName>
    </submittedName>
</protein>
<feature type="domain" description="Response regulatory" evidence="3">
    <location>
        <begin position="8"/>
        <end position="122"/>
    </location>
</feature>
<evidence type="ECO:0000256" key="1">
    <source>
        <dbReference type="ARBA" id="ARBA00022553"/>
    </source>
</evidence>
<dbReference type="GO" id="GO:0000160">
    <property type="term" value="P:phosphorelay signal transduction system"/>
    <property type="evidence" value="ECO:0007669"/>
    <property type="project" value="InterPro"/>
</dbReference>
<evidence type="ECO:0000313" key="5">
    <source>
        <dbReference type="Proteomes" id="UP000297839"/>
    </source>
</evidence>
<evidence type="ECO:0000259" key="3">
    <source>
        <dbReference type="PROSITE" id="PS50110"/>
    </source>
</evidence>
<proteinExistence type="predicted"/>
<organism evidence="4 5">
    <name type="scientific">Ramlibacter humi</name>
    <dbReference type="NCBI Taxonomy" id="2530451"/>
    <lineage>
        <taxon>Bacteria</taxon>
        <taxon>Pseudomonadati</taxon>
        <taxon>Pseudomonadota</taxon>
        <taxon>Betaproteobacteria</taxon>
        <taxon>Burkholderiales</taxon>
        <taxon>Comamonadaceae</taxon>
        <taxon>Ramlibacter</taxon>
    </lineage>
</organism>
<dbReference type="Pfam" id="PF00072">
    <property type="entry name" value="Response_reg"/>
    <property type="match status" value="1"/>
</dbReference>
<feature type="modified residue" description="4-aspartylphosphate" evidence="2">
    <location>
        <position position="57"/>
    </location>
</feature>
<dbReference type="SMART" id="SM00448">
    <property type="entry name" value="REC"/>
    <property type="match status" value="1"/>
</dbReference>
<gene>
    <name evidence="4" type="ORF">EZ216_18525</name>
</gene>